<keyword evidence="2" id="KW-0808">Transferase</keyword>
<keyword evidence="3" id="KW-1185">Reference proteome</keyword>
<dbReference type="Pfam" id="PF13649">
    <property type="entry name" value="Methyltransf_25"/>
    <property type="match status" value="1"/>
</dbReference>
<accession>A0A6M6JCP5</accession>
<sequence length="209" mass="23121">MDDRTDELRHAHDSLAELYAELLHSVVDEIPQDRAVLALFHELLDGRTQVADIGCGTGRMAGHLARLGLEPRGVDLSPEMVRVARRDHPGIPFEVGDLRRLPYADGELAGALCWYSLMYLPPEERERAFGEVARVVRPGGVVAVAFKMGDDAHRRGGAAVGVAFDIWWLSMAEVERRLADAGFRVVFTATRPARPDEPQPQGYVVAERT</sequence>
<organism evidence="2 3">
    <name type="scientific">Pseudonocardia broussonetiae</name>
    <dbReference type="NCBI Taxonomy" id="2736640"/>
    <lineage>
        <taxon>Bacteria</taxon>
        <taxon>Bacillati</taxon>
        <taxon>Actinomycetota</taxon>
        <taxon>Actinomycetes</taxon>
        <taxon>Pseudonocardiales</taxon>
        <taxon>Pseudonocardiaceae</taxon>
        <taxon>Pseudonocardia</taxon>
    </lineage>
</organism>
<feature type="domain" description="Methyltransferase" evidence="1">
    <location>
        <begin position="50"/>
        <end position="140"/>
    </location>
</feature>
<dbReference type="KEGG" id="pbro:HOP40_02495"/>
<protein>
    <submittedName>
        <fullName evidence="2">Class I SAM-dependent methyltransferase</fullName>
    </submittedName>
</protein>
<dbReference type="AlphaFoldDB" id="A0A6M6JCP5"/>
<dbReference type="GO" id="GO:0008168">
    <property type="term" value="F:methyltransferase activity"/>
    <property type="evidence" value="ECO:0007669"/>
    <property type="project" value="UniProtKB-KW"/>
</dbReference>
<keyword evidence="2" id="KW-0489">Methyltransferase</keyword>
<gene>
    <name evidence="2" type="ORF">HOP40_02495</name>
</gene>
<dbReference type="CDD" id="cd02440">
    <property type="entry name" value="AdoMet_MTases"/>
    <property type="match status" value="1"/>
</dbReference>
<dbReference type="SUPFAM" id="SSF53335">
    <property type="entry name" value="S-adenosyl-L-methionine-dependent methyltransferases"/>
    <property type="match status" value="1"/>
</dbReference>
<evidence type="ECO:0000259" key="1">
    <source>
        <dbReference type="Pfam" id="PF13649"/>
    </source>
</evidence>
<dbReference type="EMBL" id="CP053564">
    <property type="protein sequence ID" value="QJY44850.1"/>
    <property type="molecule type" value="Genomic_DNA"/>
</dbReference>
<dbReference type="InterPro" id="IPR041698">
    <property type="entry name" value="Methyltransf_25"/>
</dbReference>
<dbReference type="PANTHER" id="PTHR43591:SF110">
    <property type="entry name" value="RHODANESE DOMAIN-CONTAINING PROTEIN"/>
    <property type="match status" value="1"/>
</dbReference>
<proteinExistence type="predicted"/>
<dbReference type="Proteomes" id="UP000505377">
    <property type="component" value="Chromosome"/>
</dbReference>
<evidence type="ECO:0000313" key="2">
    <source>
        <dbReference type="EMBL" id="QJY44850.1"/>
    </source>
</evidence>
<dbReference type="InterPro" id="IPR029063">
    <property type="entry name" value="SAM-dependent_MTases_sf"/>
</dbReference>
<dbReference type="Gene3D" id="3.40.50.150">
    <property type="entry name" value="Vaccinia Virus protein VP39"/>
    <property type="match status" value="1"/>
</dbReference>
<dbReference type="GO" id="GO:0032259">
    <property type="term" value="P:methylation"/>
    <property type="evidence" value="ECO:0007669"/>
    <property type="project" value="UniProtKB-KW"/>
</dbReference>
<dbReference type="RefSeq" id="WP_172154254.1">
    <property type="nucleotide sequence ID" value="NZ_CP053564.1"/>
</dbReference>
<dbReference type="PANTHER" id="PTHR43591">
    <property type="entry name" value="METHYLTRANSFERASE"/>
    <property type="match status" value="1"/>
</dbReference>
<reference evidence="2 3" key="1">
    <citation type="submission" date="2020-05" db="EMBL/GenBank/DDBJ databases">
        <authorList>
            <person name="Mo P."/>
        </authorList>
    </citation>
    <scope>NUCLEOTIDE SEQUENCE [LARGE SCALE GENOMIC DNA]</scope>
    <source>
        <strain evidence="2 3">Gen01</strain>
    </source>
</reference>
<name>A0A6M6JCP5_9PSEU</name>
<evidence type="ECO:0000313" key="3">
    <source>
        <dbReference type="Proteomes" id="UP000505377"/>
    </source>
</evidence>